<accession>A0AAW1E5J9</accession>
<feature type="compositionally biased region" description="Pro residues" evidence="1">
    <location>
        <begin position="50"/>
        <end position="62"/>
    </location>
</feature>
<feature type="region of interest" description="Disordered" evidence="1">
    <location>
        <begin position="43"/>
        <end position="71"/>
    </location>
</feature>
<protein>
    <submittedName>
        <fullName evidence="2">Uncharacterized protein</fullName>
    </submittedName>
</protein>
<organism evidence="2 3">
    <name type="scientific">Zoarces viviparus</name>
    <name type="common">Viviparous eelpout</name>
    <name type="synonym">Blennius viviparus</name>
    <dbReference type="NCBI Taxonomy" id="48416"/>
    <lineage>
        <taxon>Eukaryota</taxon>
        <taxon>Metazoa</taxon>
        <taxon>Chordata</taxon>
        <taxon>Craniata</taxon>
        <taxon>Vertebrata</taxon>
        <taxon>Euteleostomi</taxon>
        <taxon>Actinopterygii</taxon>
        <taxon>Neopterygii</taxon>
        <taxon>Teleostei</taxon>
        <taxon>Neoteleostei</taxon>
        <taxon>Acanthomorphata</taxon>
        <taxon>Eupercaria</taxon>
        <taxon>Perciformes</taxon>
        <taxon>Cottioidei</taxon>
        <taxon>Zoarcales</taxon>
        <taxon>Zoarcidae</taxon>
        <taxon>Zoarcinae</taxon>
        <taxon>Zoarces</taxon>
    </lineage>
</organism>
<evidence type="ECO:0000256" key="1">
    <source>
        <dbReference type="SAM" id="MobiDB-lite"/>
    </source>
</evidence>
<evidence type="ECO:0000313" key="3">
    <source>
        <dbReference type="Proteomes" id="UP001488805"/>
    </source>
</evidence>
<dbReference type="EMBL" id="JBCEZU010000538">
    <property type="protein sequence ID" value="KAK9517796.1"/>
    <property type="molecule type" value="Genomic_DNA"/>
</dbReference>
<evidence type="ECO:0000313" key="2">
    <source>
        <dbReference type="EMBL" id="KAK9517796.1"/>
    </source>
</evidence>
<keyword evidence="3" id="KW-1185">Reference proteome</keyword>
<reference evidence="2 3" key="1">
    <citation type="journal article" date="2024" name="Genome Biol. Evol.">
        <title>Chromosome-level genome assembly of the viviparous eelpout Zoarces viviparus.</title>
        <authorList>
            <person name="Fuhrmann N."/>
            <person name="Brasseur M.V."/>
            <person name="Bakowski C.E."/>
            <person name="Podsiadlowski L."/>
            <person name="Prost S."/>
            <person name="Krehenwinkel H."/>
            <person name="Mayer C."/>
        </authorList>
    </citation>
    <scope>NUCLEOTIDE SEQUENCE [LARGE SCALE GENOMIC DNA]</scope>
    <source>
        <strain evidence="2">NO-MEL_2022_Ind0_liver</strain>
    </source>
</reference>
<proteinExistence type="predicted"/>
<gene>
    <name evidence="2" type="ORF">VZT92_023138</name>
</gene>
<comment type="caution">
    <text evidence="2">The sequence shown here is derived from an EMBL/GenBank/DDBJ whole genome shotgun (WGS) entry which is preliminary data.</text>
</comment>
<dbReference type="Proteomes" id="UP001488805">
    <property type="component" value="Unassembled WGS sequence"/>
</dbReference>
<dbReference type="AlphaFoldDB" id="A0AAW1E5J9"/>
<sequence length="71" mass="7985">MLARVHTSSSSSKVMFLSLGLKPKASAGVLQRTTVEERVELQRRHFPTSVPWPPRHSPPPRSPLGIREEKD</sequence>
<name>A0AAW1E5J9_ZOAVI</name>